<feature type="binding site" evidence="1">
    <location>
        <position position="119"/>
    </location>
    <ligand>
        <name>S-adenosyl-L-methionine</name>
        <dbReference type="ChEBI" id="CHEBI:59789"/>
    </ligand>
</feature>
<organism evidence="2 3">
    <name type="scientific">Methylobacterium isbiliense</name>
    <dbReference type="NCBI Taxonomy" id="315478"/>
    <lineage>
        <taxon>Bacteria</taxon>
        <taxon>Pseudomonadati</taxon>
        <taxon>Pseudomonadota</taxon>
        <taxon>Alphaproteobacteria</taxon>
        <taxon>Hyphomicrobiales</taxon>
        <taxon>Methylobacteriaceae</taxon>
        <taxon>Methylobacterium</taxon>
    </lineage>
</organism>
<comment type="catalytic activity">
    <reaction evidence="1">
        <text>adenosine(2030) in 23S rRNA + S-adenosyl-L-methionine = N(6)-methyladenosine(2030) in 23S rRNA + S-adenosyl-L-homocysteine + H(+)</text>
        <dbReference type="Rhea" id="RHEA:43736"/>
        <dbReference type="Rhea" id="RHEA-COMP:10668"/>
        <dbReference type="Rhea" id="RHEA-COMP:10669"/>
        <dbReference type="ChEBI" id="CHEBI:15378"/>
        <dbReference type="ChEBI" id="CHEBI:57856"/>
        <dbReference type="ChEBI" id="CHEBI:59789"/>
        <dbReference type="ChEBI" id="CHEBI:74411"/>
        <dbReference type="ChEBI" id="CHEBI:74449"/>
        <dbReference type="EC" id="2.1.1.266"/>
    </reaction>
</comment>
<keyword evidence="3" id="KW-1185">Reference proteome</keyword>
<dbReference type="GO" id="GO:0032259">
    <property type="term" value="P:methylation"/>
    <property type="evidence" value="ECO:0007669"/>
    <property type="project" value="UniProtKB-KW"/>
</dbReference>
<comment type="function">
    <text evidence="1">Specifically methylates the adenine in position 2030 of 23S rRNA.</text>
</comment>
<evidence type="ECO:0000313" key="3">
    <source>
        <dbReference type="Proteomes" id="UP001055153"/>
    </source>
</evidence>
<gene>
    <name evidence="1 2" type="primary">rlmJ</name>
    <name evidence="2" type="ORF">GMJLKIPL_6318</name>
</gene>
<feature type="site" description="Interaction with substrate rRNA" evidence="1">
    <location>
        <position position="3"/>
    </location>
</feature>
<reference evidence="2" key="1">
    <citation type="journal article" date="2021" name="Front. Microbiol.">
        <title>Comprehensive Comparative Genomics and Phenotyping of Methylobacterium Species.</title>
        <authorList>
            <person name="Alessa O."/>
            <person name="Ogura Y."/>
            <person name="Fujitani Y."/>
            <person name="Takami H."/>
            <person name="Hayashi T."/>
            <person name="Sahin N."/>
            <person name="Tani A."/>
        </authorList>
    </citation>
    <scope>NUCLEOTIDE SEQUENCE</scope>
    <source>
        <strain evidence="2">DSM 17168</strain>
    </source>
</reference>
<dbReference type="PANTHER" id="PTHR37426:SF1">
    <property type="entry name" value="RIBOSOMAL RNA LARGE SUBUNIT METHYLTRANSFERASE J"/>
    <property type="match status" value="1"/>
</dbReference>
<keyword evidence="1 2" id="KW-0489">Methyltransferase</keyword>
<evidence type="ECO:0000313" key="2">
    <source>
        <dbReference type="EMBL" id="GJE04357.1"/>
    </source>
</evidence>
<dbReference type="HAMAP" id="MF_00934">
    <property type="entry name" value="23SrRNA_methyltr_J"/>
    <property type="match status" value="1"/>
</dbReference>
<dbReference type="InterPro" id="IPR007473">
    <property type="entry name" value="RlmJ"/>
</dbReference>
<comment type="subunit">
    <text evidence="1">Monomer.</text>
</comment>
<dbReference type="RefSeq" id="WP_238241714.1">
    <property type="nucleotide sequence ID" value="NZ_BPQQ01000114.1"/>
</dbReference>
<feature type="active site" description="Proton acceptor" evidence="1">
    <location>
        <position position="165"/>
    </location>
</feature>
<reference evidence="2" key="2">
    <citation type="submission" date="2021-08" db="EMBL/GenBank/DDBJ databases">
        <authorList>
            <person name="Tani A."/>
            <person name="Ola A."/>
            <person name="Ogura Y."/>
            <person name="Katsura K."/>
            <person name="Hayashi T."/>
        </authorList>
    </citation>
    <scope>NUCLEOTIDE SEQUENCE</scope>
    <source>
        <strain evidence="2">DSM 17168</strain>
    </source>
</reference>
<feature type="binding site" evidence="1">
    <location>
        <position position="18"/>
    </location>
    <ligand>
        <name>S-adenosyl-L-methionine</name>
        <dbReference type="ChEBI" id="CHEBI:59789"/>
    </ligand>
</feature>
<dbReference type="SUPFAM" id="SSF53335">
    <property type="entry name" value="S-adenosyl-L-methionine-dependent methyltransferases"/>
    <property type="match status" value="1"/>
</dbReference>
<feature type="binding site" evidence="1">
    <location>
        <position position="41"/>
    </location>
    <ligand>
        <name>S-adenosyl-L-methionine</name>
        <dbReference type="ChEBI" id="CHEBI:59789"/>
    </ligand>
</feature>
<keyword evidence="1" id="KW-0698">rRNA processing</keyword>
<keyword evidence="1" id="KW-0694">RNA-binding</keyword>
<feature type="binding site" evidence="1">
    <location>
        <begin position="144"/>
        <end position="145"/>
    </location>
    <ligand>
        <name>S-adenosyl-L-methionine</name>
        <dbReference type="ChEBI" id="CHEBI:59789"/>
    </ligand>
</feature>
<dbReference type="Gene3D" id="3.40.50.150">
    <property type="entry name" value="Vaccinia Virus protein VP39"/>
    <property type="match status" value="1"/>
</dbReference>
<dbReference type="GO" id="GO:0008168">
    <property type="term" value="F:methyltransferase activity"/>
    <property type="evidence" value="ECO:0007669"/>
    <property type="project" value="UniProtKB-KW"/>
</dbReference>
<feature type="binding site" evidence="1">
    <location>
        <position position="101"/>
    </location>
    <ligand>
        <name>S-adenosyl-L-methionine</name>
        <dbReference type="ChEBI" id="CHEBI:59789"/>
    </ligand>
</feature>
<dbReference type="EMBL" id="BPQQ01000114">
    <property type="protein sequence ID" value="GJE04357.1"/>
    <property type="molecule type" value="Genomic_DNA"/>
</dbReference>
<sequence length="282" mass="30863">MNYRHAFHAGNHADVLKHLVLTRVLAYLQRKAAPFRAIDTHAGIGFYDLTAEEAARTGEWHDGWGRLAAPFDAAVEALLAPYRHAVAAVQARHGPETYPGSPALIREFLRPGDQGVFVELHPADGALLRERFNRDPRTKVMALDGWTALPALIPPKERRGLVLIDPPYEVPGEIDRLGRDLARAVSKWPTGLYLAWYPIKDIGAVDRMAAALSVALERPALRLDLLIDRPDDPSRLAGSGLIVVNPPYTLAAEMDLALPALAERLARGGYGAFRCEAIGRAA</sequence>
<dbReference type="PROSITE" id="PS00092">
    <property type="entry name" value="N6_MTASE"/>
    <property type="match status" value="1"/>
</dbReference>
<dbReference type="EC" id="2.1.1.266" evidence="1"/>
<accession>A0ABQ4SMI2</accession>
<name>A0ABQ4SMI2_9HYPH</name>
<comment type="similarity">
    <text evidence="1">Belongs to the RlmJ family.</text>
</comment>
<dbReference type="InterPro" id="IPR002052">
    <property type="entry name" value="DNA_methylase_N6_adenine_CS"/>
</dbReference>
<evidence type="ECO:0000256" key="1">
    <source>
        <dbReference type="HAMAP-Rule" id="MF_00934"/>
    </source>
</evidence>
<protein>
    <recommendedName>
        <fullName evidence="1">Ribosomal RNA large subunit methyltransferase J</fullName>
        <ecNumber evidence="1">2.1.1.266</ecNumber>
    </recommendedName>
    <alternativeName>
        <fullName evidence="1">23S rRNA (adenine(2030)-N6)-methyltransferase</fullName>
    </alternativeName>
    <alternativeName>
        <fullName evidence="1">23S rRNA m6A2030 methyltransferase</fullName>
    </alternativeName>
</protein>
<dbReference type="Proteomes" id="UP001055153">
    <property type="component" value="Unassembled WGS sequence"/>
</dbReference>
<dbReference type="Pfam" id="PF04378">
    <property type="entry name" value="RsmJ"/>
    <property type="match status" value="1"/>
</dbReference>
<keyword evidence="1" id="KW-0808">Transferase</keyword>
<proteinExistence type="inferred from homology"/>
<feature type="binding site" evidence="1">
    <location>
        <position position="165"/>
    </location>
    <ligand>
        <name>S-adenosyl-L-methionine</name>
        <dbReference type="ChEBI" id="CHEBI:59789"/>
    </ligand>
</feature>
<dbReference type="InterPro" id="IPR029063">
    <property type="entry name" value="SAM-dependent_MTases_sf"/>
</dbReference>
<dbReference type="PANTHER" id="PTHR37426">
    <property type="entry name" value="RIBOSOMAL RNA LARGE SUBUNIT METHYLTRANSFERASE J"/>
    <property type="match status" value="1"/>
</dbReference>
<keyword evidence="1" id="KW-0949">S-adenosyl-L-methionine</keyword>
<comment type="caution">
    <text evidence="2">The sequence shown here is derived from an EMBL/GenBank/DDBJ whole genome shotgun (WGS) entry which is preliminary data.</text>
</comment>